<gene>
    <name evidence="2" type="ORF">BC792_10750</name>
</gene>
<dbReference type="RefSeq" id="WP_148908275.1">
    <property type="nucleotide sequence ID" value="NZ_VNHX01000007.1"/>
</dbReference>
<sequence length="193" mass="22236">MRLCFAVFLTLFYTAGTAQQPSLWKTVMQKATPHTVKLQYAGNIGMFAAGIGYSTSPQKWKADLFYGVVPARYAVDPIQSLTIKGKFAPLHRRYNDDVEINWFNTGLLFNYSFGDEYFLGLPAYYDKGYYYFSTALNIGLFIGSEIRYKKWGFYYELGTTEKRVINYVKNTRSINLNELWNIGLGAVFHIKPR</sequence>
<feature type="chain" id="PRO_5024387714" description="Outer membrane protein with beta-barrel domain" evidence="1">
    <location>
        <begin position="19"/>
        <end position="193"/>
    </location>
</feature>
<proteinExistence type="predicted"/>
<evidence type="ECO:0000313" key="2">
    <source>
        <dbReference type="EMBL" id="TYP96151.1"/>
    </source>
</evidence>
<evidence type="ECO:0000256" key="1">
    <source>
        <dbReference type="SAM" id="SignalP"/>
    </source>
</evidence>
<evidence type="ECO:0008006" key="4">
    <source>
        <dbReference type="Google" id="ProtNLM"/>
    </source>
</evidence>
<protein>
    <recommendedName>
        <fullName evidence="4">Outer membrane protein with beta-barrel domain</fullName>
    </recommendedName>
</protein>
<dbReference type="OrthoDB" id="5381546at2"/>
<dbReference type="EMBL" id="VNHX01000007">
    <property type="protein sequence ID" value="TYP96151.1"/>
    <property type="molecule type" value="Genomic_DNA"/>
</dbReference>
<dbReference type="Proteomes" id="UP000325105">
    <property type="component" value="Unassembled WGS sequence"/>
</dbReference>
<organism evidence="2 3">
    <name type="scientific">Sphingobacterium allocomposti</name>
    <dbReference type="NCBI Taxonomy" id="415956"/>
    <lineage>
        <taxon>Bacteria</taxon>
        <taxon>Pseudomonadati</taxon>
        <taxon>Bacteroidota</taxon>
        <taxon>Sphingobacteriia</taxon>
        <taxon>Sphingobacteriales</taxon>
        <taxon>Sphingobacteriaceae</taxon>
        <taxon>Sphingobacterium</taxon>
    </lineage>
</organism>
<accession>A0A5S5DJT3</accession>
<keyword evidence="3" id="KW-1185">Reference proteome</keyword>
<keyword evidence="1" id="KW-0732">Signal</keyword>
<reference evidence="2 3" key="1">
    <citation type="submission" date="2019-07" db="EMBL/GenBank/DDBJ databases">
        <title>Genomic Encyclopedia of Archaeal and Bacterial Type Strains, Phase II (KMG-II): from individual species to whole genera.</title>
        <authorList>
            <person name="Goeker M."/>
        </authorList>
    </citation>
    <scope>NUCLEOTIDE SEQUENCE [LARGE SCALE GENOMIC DNA]</scope>
    <source>
        <strain evidence="2 3">DSM 18850</strain>
    </source>
</reference>
<feature type="signal peptide" evidence="1">
    <location>
        <begin position="1"/>
        <end position="18"/>
    </location>
</feature>
<name>A0A5S5DJT3_9SPHI</name>
<evidence type="ECO:0000313" key="3">
    <source>
        <dbReference type="Proteomes" id="UP000325105"/>
    </source>
</evidence>
<dbReference type="AlphaFoldDB" id="A0A5S5DJT3"/>
<comment type="caution">
    <text evidence="2">The sequence shown here is derived from an EMBL/GenBank/DDBJ whole genome shotgun (WGS) entry which is preliminary data.</text>
</comment>